<gene>
    <name evidence="2" type="ORF">HMPREF9064_1207</name>
</gene>
<dbReference type="HOGENOM" id="CLU_086382_1_1_6"/>
<dbReference type="InterPro" id="IPR007621">
    <property type="entry name" value="TPM_dom"/>
</dbReference>
<evidence type="ECO:0000259" key="1">
    <source>
        <dbReference type="Pfam" id="PF04536"/>
    </source>
</evidence>
<name>E6KYH5_9PAST</name>
<dbReference type="PANTHER" id="PTHR30373">
    <property type="entry name" value="UPF0603 PROTEIN YGCG"/>
    <property type="match status" value="1"/>
</dbReference>
<dbReference type="EMBL" id="AEPS01000007">
    <property type="protein sequence ID" value="EFU67529.1"/>
    <property type="molecule type" value="Genomic_DNA"/>
</dbReference>
<organism evidence="2 3">
    <name type="scientific">Aggregatibacter segnis ATCC 33393</name>
    <dbReference type="NCBI Taxonomy" id="888057"/>
    <lineage>
        <taxon>Bacteria</taxon>
        <taxon>Pseudomonadati</taxon>
        <taxon>Pseudomonadota</taxon>
        <taxon>Gammaproteobacteria</taxon>
        <taxon>Pasteurellales</taxon>
        <taxon>Pasteurellaceae</taxon>
        <taxon>Aggregatibacter</taxon>
    </lineage>
</organism>
<dbReference type="AlphaFoldDB" id="E6KYH5"/>
<dbReference type="GeneID" id="60800600"/>
<dbReference type="Pfam" id="PF04536">
    <property type="entry name" value="TPM_phosphatase"/>
    <property type="match status" value="1"/>
</dbReference>
<dbReference type="Gene3D" id="3.10.310.50">
    <property type="match status" value="1"/>
</dbReference>
<keyword evidence="3" id="KW-1185">Reference proteome</keyword>
<dbReference type="Proteomes" id="UP000032871">
    <property type="component" value="Unassembled WGS sequence"/>
</dbReference>
<evidence type="ECO:0000313" key="3">
    <source>
        <dbReference type="Proteomes" id="UP000032871"/>
    </source>
</evidence>
<accession>E6KYH5</accession>
<dbReference type="RefSeq" id="WP_006718723.1">
    <property type="nucleotide sequence ID" value="NZ_GL622200.1"/>
</dbReference>
<proteinExistence type="predicted"/>
<reference evidence="2 3" key="1">
    <citation type="submission" date="2010-12" db="EMBL/GenBank/DDBJ databases">
        <authorList>
            <person name="Muzny D."/>
            <person name="Qin X."/>
            <person name="Deng J."/>
            <person name="Jiang H."/>
            <person name="Liu Y."/>
            <person name="Qu J."/>
            <person name="Song X.-Z."/>
            <person name="Zhang L."/>
            <person name="Thornton R."/>
            <person name="Coyle M."/>
            <person name="Francisco L."/>
            <person name="Jackson L."/>
            <person name="Javaid M."/>
            <person name="Korchina V."/>
            <person name="Kovar C."/>
            <person name="Mata R."/>
            <person name="Mathew T."/>
            <person name="Ngo R."/>
            <person name="Nguyen L."/>
            <person name="Nguyen N."/>
            <person name="Okwuonu G."/>
            <person name="Ongeri F."/>
            <person name="Pham C."/>
            <person name="Simmons D."/>
            <person name="Wilczek-Boney K."/>
            <person name="Hale W."/>
            <person name="Jakkamsetti A."/>
            <person name="Pham P."/>
            <person name="Ruth R."/>
            <person name="San Lucas F."/>
            <person name="Warren J."/>
            <person name="Zhang J."/>
            <person name="Zhao Z."/>
            <person name="Zhou C."/>
            <person name="Zhu D."/>
            <person name="Lee S."/>
            <person name="Bess C."/>
            <person name="Blankenburg K."/>
            <person name="Forbes L."/>
            <person name="Fu Q."/>
            <person name="Gubbala S."/>
            <person name="Hirani K."/>
            <person name="Jayaseelan J.C."/>
            <person name="Lara F."/>
            <person name="Munidasa M."/>
            <person name="Palculict T."/>
            <person name="Patil S."/>
            <person name="Pu L.-L."/>
            <person name="Saada N."/>
            <person name="Tang L."/>
            <person name="Weissenberger G."/>
            <person name="Zhu Y."/>
            <person name="Hemphill L."/>
            <person name="Shang Y."/>
            <person name="Youmans B."/>
            <person name="Ayvaz T."/>
            <person name="Ross M."/>
            <person name="Santibanez J."/>
            <person name="Aqrawi P."/>
            <person name="Gross S."/>
            <person name="Joshi V."/>
            <person name="Fowler G."/>
            <person name="Nazareth L."/>
            <person name="Reid J."/>
            <person name="Worley K."/>
            <person name="Petrosino J."/>
            <person name="Highlander S."/>
            <person name="Gibbs R."/>
        </authorList>
    </citation>
    <scope>NUCLEOTIDE SEQUENCE [LARGE SCALE GENOMIC DNA]</scope>
    <source>
        <strain evidence="2 3">ATCC 33393</strain>
    </source>
</reference>
<protein>
    <recommendedName>
        <fullName evidence="1">TPM domain-containing protein</fullName>
    </recommendedName>
</protein>
<comment type="caution">
    <text evidence="2">The sequence shown here is derived from an EMBL/GenBank/DDBJ whole genome shotgun (WGS) entry which is preliminary data.</text>
</comment>
<dbReference type="OrthoDB" id="5683663at2"/>
<dbReference type="PANTHER" id="PTHR30373:SF8">
    <property type="entry name" value="BLL7265 PROTEIN"/>
    <property type="match status" value="1"/>
</dbReference>
<sequence length="149" mass="17072">MPLFAKISIDKKQLEAAIARLERQTSAEFRIFIERKIPSKPTALSVYERALAVFSQLEMHQTAARNGVLIYIAYGDRQCAIIGDVGIHQYVGDDFWQTECARMIAHFKQKQYTEGILASMQKIGEHLIQHFPVQPDDQNELDNEVIIHD</sequence>
<evidence type="ECO:0000313" key="2">
    <source>
        <dbReference type="EMBL" id="EFU67529.1"/>
    </source>
</evidence>
<dbReference type="STRING" id="739.GCA_001059425_00480"/>
<feature type="domain" description="TPM" evidence="1">
    <location>
        <begin position="10"/>
        <end position="124"/>
    </location>
</feature>